<keyword evidence="4" id="KW-0804">Transcription</keyword>
<keyword evidence="3" id="KW-0238">DNA-binding</keyword>
<dbReference type="InterPro" id="IPR014322">
    <property type="entry name" value="RNA_pol_sigma-B/F/G"/>
</dbReference>
<dbReference type="InterPro" id="IPR014284">
    <property type="entry name" value="RNA_pol_sigma-70_dom"/>
</dbReference>
<dbReference type="InterPro" id="IPR013324">
    <property type="entry name" value="RNA_pol_sigma_r3/r4-like"/>
</dbReference>
<accession>A0A375YKI9</accession>
<sequence>MSEARREYADVPNMIRELRKLDATSAAYRRLHEDIIALTLPLADHTARRFRGRGQSHDDLFQVASVGLVNAVKRFDPDSGSDFLAFAVPTIMGEVRRYFRDCGWAVKVPRRLKDLNGQLVRARAELTQMHGRAPTATEVAAHLGIDREEVVQATIASSNYSTLSTDSTTGPDGDFVALRETLGEPDARLDTVLDMETIRPLIEKLPPREQAVLKLRFFDEMTQTQIAERMGYSQMHVSRLLAKALGTLRSQAVNDGTADELTTARRNQVA</sequence>
<dbReference type="PANTHER" id="PTHR30385:SF4">
    <property type="entry name" value="RNA POLYMERASE SIGMA-E FACTOR"/>
    <property type="match status" value="1"/>
</dbReference>
<dbReference type="GO" id="GO:0006352">
    <property type="term" value="P:DNA-templated transcription initiation"/>
    <property type="evidence" value="ECO:0007669"/>
    <property type="project" value="InterPro"/>
</dbReference>
<dbReference type="InterPro" id="IPR007630">
    <property type="entry name" value="RNA_pol_sigma70_r4"/>
</dbReference>
<feature type="domain" description="RNA polymerase sigma-70 region 3" evidence="5">
    <location>
        <begin position="117"/>
        <end position="177"/>
    </location>
</feature>
<dbReference type="Pfam" id="PF04545">
    <property type="entry name" value="Sigma70_r4"/>
    <property type="match status" value="1"/>
</dbReference>
<dbReference type="Proteomes" id="UP000252008">
    <property type="component" value="Unassembled WGS sequence"/>
</dbReference>
<dbReference type="GO" id="GO:0016987">
    <property type="term" value="F:sigma factor activity"/>
    <property type="evidence" value="ECO:0007669"/>
    <property type="project" value="UniProtKB-KW"/>
</dbReference>
<reference evidence="8 9" key="1">
    <citation type="submission" date="2018-05" db="EMBL/GenBank/DDBJ databases">
        <authorList>
            <consortium name="IHU Genomes"/>
        </authorList>
    </citation>
    <scope>NUCLEOTIDE SEQUENCE [LARGE SCALE GENOMIC DNA]</scope>
    <source>
        <strain evidence="8 9">P7335</strain>
    </source>
</reference>
<evidence type="ECO:0000256" key="1">
    <source>
        <dbReference type="ARBA" id="ARBA00023015"/>
    </source>
</evidence>
<evidence type="ECO:0000256" key="2">
    <source>
        <dbReference type="ARBA" id="ARBA00023082"/>
    </source>
</evidence>
<dbReference type="GO" id="GO:0003677">
    <property type="term" value="F:DNA binding"/>
    <property type="evidence" value="ECO:0007669"/>
    <property type="project" value="UniProtKB-KW"/>
</dbReference>
<dbReference type="InterPro" id="IPR000943">
    <property type="entry name" value="RNA_pol_sigma70"/>
</dbReference>
<dbReference type="SUPFAM" id="SSF88659">
    <property type="entry name" value="Sigma3 and sigma4 domains of RNA polymerase sigma factors"/>
    <property type="match status" value="2"/>
</dbReference>
<evidence type="ECO:0000256" key="4">
    <source>
        <dbReference type="ARBA" id="ARBA00023163"/>
    </source>
</evidence>
<evidence type="ECO:0000259" key="5">
    <source>
        <dbReference type="Pfam" id="PF04539"/>
    </source>
</evidence>
<feature type="domain" description="RNA polymerase sigma-70 region 4" evidence="7">
    <location>
        <begin position="202"/>
        <end position="249"/>
    </location>
</feature>
<dbReference type="Pfam" id="PF04542">
    <property type="entry name" value="Sigma70_r2"/>
    <property type="match status" value="1"/>
</dbReference>
<dbReference type="InterPro" id="IPR007627">
    <property type="entry name" value="RNA_pol_sigma70_r2"/>
</dbReference>
<keyword evidence="2" id="KW-0731">Sigma factor</keyword>
<gene>
    <name evidence="8" type="ORF">MPP7335_03368</name>
</gene>
<dbReference type="Gene3D" id="1.20.120.1810">
    <property type="match status" value="1"/>
</dbReference>
<dbReference type="Gene3D" id="1.10.10.10">
    <property type="entry name" value="Winged helix-like DNA-binding domain superfamily/Winged helix DNA-binding domain"/>
    <property type="match status" value="2"/>
</dbReference>
<keyword evidence="1" id="KW-0805">Transcription regulation</keyword>
<dbReference type="NCBIfam" id="TIGR02980">
    <property type="entry name" value="SigBFG"/>
    <property type="match status" value="1"/>
</dbReference>
<dbReference type="InterPro" id="IPR013325">
    <property type="entry name" value="RNA_pol_sigma_r2"/>
</dbReference>
<protein>
    <submittedName>
        <fullName evidence="8">Alternative RNA polymerase sigma factor SigF [Mycobacterium tuberculosis H37Rv]</fullName>
    </submittedName>
</protein>
<evidence type="ECO:0000259" key="6">
    <source>
        <dbReference type="Pfam" id="PF04542"/>
    </source>
</evidence>
<dbReference type="Pfam" id="PF04539">
    <property type="entry name" value="Sigma70_r3"/>
    <property type="match status" value="1"/>
</dbReference>
<keyword evidence="9" id="KW-1185">Reference proteome</keyword>
<feature type="domain" description="RNA polymerase sigma-70 region 2" evidence="6">
    <location>
        <begin position="39"/>
        <end position="103"/>
    </location>
</feature>
<dbReference type="NCBIfam" id="TIGR02937">
    <property type="entry name" value="sigma70-ECF"/>
    <property type="match status" value="1"/>
</dbReference>
<dbReference type="InterPro" id="IPR007624">
    <property type="entry name" value="RNA_pol_sigma70_r3"/>
</dbReference>
<dbReference type="AlphaFoldDB" id="A0A375YKI9"/>
<evidence type="ECO:0000313" key="8">
    <source>
        <dbReference type="EMBL" id="SRX81612.1"/>
    </source>
</evidence>
<dbReference type="STRING" id="39692.BST38_25835"/>
<proteinExistence type="predicted"/>
<dbReference type="EMBL" id="UEGS01000001">
    <property type="protein sequence ID" value="SRX81612.1"/>
    <property type="molecule type" value="Genomic_DNA"/>
</dbReference>
<dbReference type="RefSeq" id="WP_083146332.1">
    <property type="nucleotide sequence ID" value="NZ_MVID01000033.1"/>
</dbReference>
<name>A0A375YKI9_MYCPF</name>
<dbReference type="PANTHER" id="PTHR30385">
    <property type="entry name" value="SIGMA FACTOR F FLAGELLAR"/>
    <property type="match status" value="1"/>
</dbReference>
<dbReference type="InterPro" id="IPR036388">
    <property type="entry name" value="WH-like_DNA-bd_sf"/>
</dbReference>
<dbReference type="SUPFAM" id="SSF88946">
    <property type="entry name" value="Sigma2 domain of RNA polymerase sigma factors"/>
    <property type="match status" value="1"/>
</dbReference>
<dbReference type="PRINTS" id="PR00046">
    <property type="entry name" value="SIGMA70FCT"/>
</dbReference>
<organism evidence="8 9">
    <name type="scientific">Mycolicibacterium parafortuitum</name>
    <name type="common">Mycobacterium parafortuitum</name>
    <dbReference type="NCBI Taxonomy" id="39692"/>
    <lineage>
        <taxon>Bacteria</taxon>
        <taxon>Bacillati</taxon>
        <taxon>Actinomycetota</taxon>
        <taxon>Actinomycetes</taxon>
        <taxon>Mycobacteriales</taxon>
        <taxon>Mycobacteriaceae</taxon>
        <taxon>Mycolicibacterium</taxon>
    </lineage>
</organism>
<evidence type="ECO:0000256" key="3">
    <source>
        <dbReference type="ARBA" id="ARBA00023125"/>
    </source>
</evidence>
<dbReference type="CDD" id="cd06171">
    <property type="entry name" value="Sigma70_r4"/>
    <property type="match status" value="1"/>
</dbReference>
<evidence type="ECO:0000259" key="7">
    <source>
        <dbReference type="Pfam" id="PF04545"/>
    </source>
</evidence>
<evidence type="ECO:0000313" key="9">
    <source>
        <dbReference type="Proteomes" id="UP000252008"/>
    </source>
</evidence>